<evidence type="ECO:0000256" key="2">
    <source>
        <dbReference type="SAM" id="Phobius"/>
    </source>
</evidence>
<gene>
    <name evidence="3" type="ORF">QR680_006764</name>
</gene>
<proteinExistence type="predicted"/>
<comment type="caution">
    <text evidence="3">The sequence shown here is derived from an EMBL/GenBank/DDBJ whole genome shotgun (WGS) entry which is preliminary data.</text>
</comment>
<keyword evidence="2" id="KW-0812">Transmembrane</keyword>
<feature type="compositionally biased region" description="Pro residues" evidence="1">
    <location>
        <begin position="209"/>
        <end position="222"/>
    </location>
</feature>
<dbReference type="AlphaFoldDB" id="A0AA39HY09"/>
<dbReference type="EMBL" id="JAUCMV010000003">
    <property type="protein sequence ID" value="KAK0413369.1"/>
    <property type="molecule type" value="Genomic_DNA"/>
</dbReference>
<keyword evidence="4" id="KW-1185">Reference proteome</keyword>
<evidence type="ECO:0000313" key="3">
    <source>
        <dbReference type="EMBL" id="KAK0413369.1"/>
    </source>
</evidence>
<protein>
    <submittedName>
        <fullName evidence="3">Uncharacterized protein</fullName>
    </submittedName>
</protein>
<feature type="transmembrane region" description="Helical" evidence="2">
    <location>
        <begin position="61"/>
        <end position="84"/>
    </location>
</feature>
<keyword evidence="2" id="KW-0472">Membrane</keyword>
<name>A0AA39HY09_9BILA</name>
<keyword evidence="2" id="KW-1133">Transmembrane helix</keyword>
<reference evidence="3" key="1">
    <citation type="submission" date="2023-06" db="EMBL/GenBank/DDBJ databases">
        <title>Genomic analysis of the entomopathogenic nematode Steinernema hermaphroditum.</title>
        <authorList>
            <person name="Schwarz E.M."/>
            <person name="Heppert J.K."/>
            <person name="Baniya A."/>
            <person name="Schwartz H.T."/>
            <person name="Tan C.-H."/>
            <person name="Antoshechkin I."/>
            <person name="Sternberg P.W."/>
            <person name="Goodrich-Blair H."/>
            <person name="Dillman A.R."/>
        </authorList>
    </citation>
    <scope>NUCLEOTIDE SEQUENCE</scope>
    <source>
        <strain evidence="3">PS9179</strain>
        <tissue evidence="3">Whole animal</tissue>
    </source>
</reference>
<organism evidence="3 4">
    <name type="scientific">Steinernema hermaphroditum</name>
    <dbReference type="NCBI Taxonomy" id="289476"/>
    <lineage>
        <taxon>Eukaryota</taxon>
        <taxon>Metazoa</taxon>
        <taxon>Ecdysozoa</taxon>
        <taxon>Nematoda</taxon>
        <taxon>Chromadorea</taxon>
        <taxon>Rhabditida</taxon>
        <taxon>Tylenchina</taxon>
        <taxon>Panagrolaimomorpha</taxon>
        <taxon>Strongyloidoidea</taxon>
        <taxon>Steinernematidae</taxon>
        <taxon>Steinernema</taxon>
    </lineage>
</organism>
<evidence type="ECO:0000313" key="4">
    <source>
        <dbReference type="Proteomes" id="UP001175271"/>
    </source>
</evidence>
<feature type="region of interest" description="Disordered" evidence="1">
    <location>
        <begin position="202"/>
        <end position="296"/>
    </location>
</feature>
<dbReference type="Proteomes" id="UP001175271">
    <property type="component" value="Unassembled WGS sequence"/>
</dbReference>
<evidence type="ECO:0000256" key="1">
    <source>
        <dbReference type="SAM" id="MobiDB-lite"/>
    </source>
</evidence>
<feature type="compositionally biased region" description="Polar residues" evidence="1">
    <location>
        <begin position="224"/>
        <end position="242"/>
    </location>
</feature>
<sequence length="317" mass="34097">MECDCLPPPPLFDVPPPIDPSAIWELLSDEPRSALDKLHAQSCDYNPLLKLVTGDAFPPSAFTYLALAVVVVLLLTASALGVVLRCRRSAPSPKKTLSKGDSAARGHGGATDWSYNSMKLPHAISAIQMYGGSHGSPAQPLRPVFPSLPPNARYPSAASATLRVHSDGCYSTASRHYEEIPGNFHIDDSETLFEDVSSDSYYADGNPCRRPPPSCRPPPPPLADTTSPISSLSFDHSGSTSTIDRELAKIQGSPSPRRSDDGAQGRESGYGTGPSRLWHNSPKLSHKLYKNRSTESSQVPLTVYATKNASVHSMTYV</sequence>
<accession>A0AA39HY09</accession>